<feature type="chain" id="PRO_5006207462" description="Lipoprotein" evidence="1">
    <location>
        <begin position="27"/>
        <end position="161"/>
    </location>
</feature>
<evidence type="ECO:0008006" key="4">
    <source>
        <dbReference type="Google" id="ProtNLM"/>
    </source>
</evidence>
<keyword evidence="3" id="KW-1185">Reference proteome</keyword>
<organism evidence="2 3">
    <name type="scientific">Chryseobacterium aquaticum</name>
    <dbReference type="NCBI Taxonomy" id="452084"/>
    <lineage>
        <taxon>Bacteria</taxon>
        <taxon>Pseudomonadati</taxon>
        <taxon>Bacteroidota</taxon>
        <taxon>Flavobacteriia</taxon>
        <taxon>Flavobacteriales</taxon>
        <taxon>Weeksellaceae</taxon>
        <taxon>Chryseobacterium group</taxon>
        <taxon>Chryseobacterium</taxon>
    </lineage>
</organism>
<sequence length="161" mass="18528">MKFKVLIYSLLSSASFCSCIPSYSVAKEYRNVKADFPKQNVFVVNKDLKKEYEILKYSNIYEIVEDSTNVAKLELLPMKTYTPSCGNAMIGSMITFGLLPSGFSYDISYDYNLTEHNIKKNHQYKLKVYQSLWLFNIFRLGKTYNKQAGKALLGNHLTVNK</sequence>
<dbReference type="RefSeq" id="WP_056013816.1">
    <property type="nucleotide sequence ID" value="NZ_LLYZ01000005.1"/>
</dbReference>
<dbReference type="OrthoDB" id="1376478at2"/>
<comment type="caution">
    <text evidence="2">The sequence shown here is derived from an EMBL/GenBank/DDBJ whole genome shotgun (WGS) entry which is preliminary data.</text>
</comment>
<name>A0A0Q3SJN0_9FLAO</name>
<evidence type="ECO:0000313" key="3">
    <source>
        <dbReference type="Proteomes" id="UP000051682"/>
    </source>
</evidence>
<dbReference type="AlphaFoldDB" id="A0A0Q3SJN0"/>
<dbReference type="Proteomes" id="UP000051682">
    <property type="component" value="Unassembled WGS sequence"/>
</dbReference>
<feature type="signal peptide" evidence="1">
    <location>
        <begin position="1"/>
        <end position="26"/>
    </location>
</feature>
<proteinExistence type="predicted"/>
<accession>A0A0Q3SJN0</accession>
<protein>
    <recommendedName>
        <fullName evidence="4">Lipoprotein</fullName>
    </recommendedName>
</protein>
<evidence type="ECO:0000313" key="2">
    <source>
        <dbReference type="EMBL" id="KQK25442.1"/>
    </source>
</evidence>
<dbReference type="PROSITE" id="PS51257">
    <property type="entry name" value="PROKAR_LIPOPROTEIN"/>
    <property type="match status" value="1"/>
</dbReference>
<gene>
    <name evidence="2" type="ORF">AR438_07470</name>
</gene>
<evidence type="ECO:0000256" key="1">
    <source>
        <dbReference type="SAM" id="SignalP"/>
    </source>
</evidence>
<reference evidence="2 3" key="1">
    <citation type="submission" date="2015-10" db="EMBL/GenBank/DDBJ databases">
        <title>Chryseobacterium aquaticum genome.</title>
        <authorList>
            <person name="Newman J.D."/>
            <person name="Ferguson M.B."/>
            <person name="Miller J.R."/>
        </authorList>
    </citation>
    <scope>NUCLEOTIDE SEQUENCE [LARGE SCALE GENOMIC DNA]</scope>
    <source>
        <strain evidence="2 3">KCTC 12483</strain>
    </source>
</reference>
<dbReference type="EMBL" id="LLYZ01000005">
    <property type="protein sequence ID" value="KQK25442.1"/>
    <property type="molecule type" value="Genomic_DNA"/>
</dbReference>
<keyword evidence="1" id="KW-0732">Signal</keyword>
<dbReference type="STRING" id="452084.AR438_07470"/>